<dbReference type="NCBIfam" id="TIGR03354">
    <property type="entry name" value="VI_FHA"/>
    <property type="match status" value="1"/>
</dbReference>
<organism evidence="3 5">
    <name type="scientific">BD1-7 clade bacterium</name>
    <dbReference type="NCBI Taxonomy" id="2029982"/>
    <lineage>
        <taxon>Bacteria</taxon>
        <taxon>Pseudomonadati</taxon>
        <taxon>Pseudomonadota</taxon>
        <taxon>Gammaproteobacteria</taxon>
        <taxon>Cellvibrionales</taxon>
        <taxon>Spongiibacteraceae</taxon>
        <taxon>BD1-7 clade</taxon>
    </lineage>
</organism>
<name>A0A5S9NTW0_9GAMM</name>
<dbReference type="SUPFAM" id="SSF49879">
    <property type="entry name" value="SMAD/FHA domain"/>
    <property type="match status" value="1"/>
</dbReference>
<evidence type="ECO:0000313" key="3">
    <source>
        <dbReference type="EMBL" id="CAA0094099.1"/>
    </source>
</evidence>
<dbReference type="EMBL" id="CACSIO010000012">
    <property type="protein sequence ID" value="CAA0109396.1"/>
    <property type="molecule type" value="Genomic_DNA"/>
</dbReference>
<feature type="domain" description="FHA" evidence="2">
    <location>
        <begin position="28"/>
        <end position="78"/>
    </location>
</feature>
<feature type="region of interest" description="Disordered" evidence="1">
    <location>
        <begin position="219"/>
        <end position="239"/>
    </location>
</feature>
<accession>A0A5S9NTW0</accession>
<dbReference type="InterPro" id="IPR000253">
    <property type="entry name" value="FHA_dom"/>
</dbReference>
<dbReference type="OrthoDB" id="273564at2"/>
<gene>
    <name evidence="4" type="ORF">OPDIPICF_01465</name>
    <name evidence="3" type="ORF">OPDIPICF_03934</name>
</gene>
<feature type="compositionally biased region" description="Polar residues" evidence="1">
    <location>
        <begin position="296"/>
        <end position="311"/>
    </location>
</feature>
<evidence type="ECO:0000256" key="1">
    <source>
        <dbReference type="SAM" id="MobiDB-lite"/>
    </source>
</evidence>
<dbReference type="EMBL" id="CACSIO010000003">
    <property type="protein sequence ID" value="CAA0094099.1"/>
    <property type="molecule type" value="Genomic_DNA"/>
</dbReference>
<dbReference type="Pfam" id="PF20232">
    <property type="entry name" value="T6SS_FHA_C"/>
    <property type="match status" value="1"/>
</dbReference>
<dbReference type="InterPro" id="IPR046883">
    <property type="entry name" value="T6SS_FHA_C"/>
</dbReference>
<feature type="region of interest" description="Disordered" evidence="1">
    <location>
        <begin position="251"/>
        <end position="319"/>
    </location>
</feature>
<evidence type="ECO:0000259" key="2">
    <source>
        <dbReference type="PROSITE" id="PS50006"/>
    </source>
</evidence>
<dbReference type="AlphaFoldDB" id="A0A5S9NTW0"/>
<dbReference type="InterPro" id="IPR017735">
    <property type="entry name" value="T6SS_FHA"/>
</dbReference>
<feature type="compositionally biased region" description="Low complexity" evidence="1">
    <location>
        <begin position="221"/>
        <end position="239"/>
    </location>
</feature>
<sequence>MELILTVTSANKSALGNEATRSFSTSGGSLGRGWNNTWVLPDAERYISSKHAEISFENGHFYLTDTSSNGVVIAASDAIVGRGNRVAITDGQEFFIGDYKVMATMDAGDDYAPSTSASSEALDNSPEIHNPLNNAAIDTFLGTSQDPLELLNGQNSHGSQLSTEPSLGDIIGGVDSEANLLQTLEAGTSDHQSIASGLESNLGHASGFNEPMQFARREQPALSATSVNLSSSSANSSSLEIPADWDMTELSAEHQPPSASVPVPTHSIPQSSAGIGNIPNDEDFFAVPDTPKAATYSHQQGPNSLSENQLSVDAPIDTHRKKQHSTAINSLPTTDDHHVAHYASSNESSELMGLLADDTPQQQPSTTPHQHTEANLAAEVEHNKTSETFFDDAPKSPVSASQAAMQIARNRQSSAQRHVTTDIPKSDLLQRAQKAFENQNIAPEALTEDVAEQWLALMPTIMDGLTQLLLGRAQIKNEFRVSKTLLHAQENNPLKFSANGADAINNLFLHQRPGFMAPHAAIKEAFSDINIHQTALLHGLQEGLSELLESFDPNTLEKQFDQRHKRSGILGKVGSNKYWQQYVERFDDFRIDSDDDFQRVLGATFAKAYDNCATEQGQSD</sequence>
<dbReference type="Gene3D" id="2.60.200.20">
    <property type="match status" value="1"/>
</dbReference>
<protein>
    <recommendedName>
        <fullName evidence="2">FHA domain-containing protein</fullName>
    </recommendedName>
</protein>
<evidence type="ECO:0000313" key="5">
    <source>
        <dbReference type="Proteomes" id="UP000441399"/>
    </source>
</evidence>
<proteinExistence type="predicted"/>
<dbReference type="InterPro" id="IPR008984">
    <property type="entry name" value="SMAD_FHA_dom_sf"/>
</dbReference>
<dbReference type="PROSITE" id="PS50006">
    <property type="entry name" value="FHA_DOMAIN"/>
    <property type="match status" value="1"/>
</dbReference>
<keyword evidence="5" id="KW-1185">Reference proteome</keyword>
<dbReference type="Pfam" id="PF00498">
    <property type="entry name" value="FHA"/>
    <property type="match status" value="1"/>
</dbReference>
<dbReference type="CDD" id="cd00060">
    <property type="entry name" value="FHA"/>
    <property type="match status" value="1"/>
</dbReference>
<evidence type="ECO:0000313" key="4">
    <source>
        <dbReference type="EMBL" id="CAA0109396.1"/>
    </source>
</evidence>
<dbReference type="Proteomes" id="UP000441399">
    <property type="component" value="Unassembled WGS sequence"/>
</dbReference>
<reference evidence="3 5" key="1">
    <citation type="submission" date="2019-11" db="EMBL/GenBank/DDBJ databases">
        <authorList>
            <person name="Holert J."/>
        </authorList>
    </citation>
    <scope>NUCLEOTIDE SEQUENCE [LARGE SCALE GENOMIC DNA]</scope>
    <source>
        <strain evidence="3">SB11_3</strain>
    </source>
</reference>